<organism evidence="2 3">
    <name type="scientific">Cupriavidus basilensis</name>
    <dbReference type="NCBI Taxonomy" id="68895"/>
    <lineage>
        <taxon>Bacteria</taxon>
        <taxon>Pseudomonadati</taxon>
        <taxon>Pseudomonadota</taxon>
        <taxon>Betaproteobacteria</taxon>
        <taxon>Burkholderiales</taxon>
        <taxon>Burkholderiaceae</taxon>
        <taxon>Cupriavidus</taxon>
    </lineage>
</organism>
<feature type="signal peptide" evidence="1">
    <location>
        <begin position="1"/>
        <end position="20"/>
    </location>
</feature>
<dbReference type="PROSITE" id="PS51257">
    <property type="entry name" value="PROKAR_LIPOPROTEIN"/>
    <property type="match status" value="1"/>
</dbReference>
<proteinExistence type="predicted"/>
<evidence type="ECO:0000313" key="3">
    <source>
        <dbReference type="Proteomes" id="UP001216674"/>
    </source>
</evidence>
<evidence type="ECO:0000256" key="1">
    <source>
        <dbReference type="SAM" id="SignalP"/>
    </source>
</evidence>
<protein>
    <submittedName>
        <fullName evidence="2">DUF4156 domain-containing protein</fullName>
    </submittedName>
</protein>
<dbReference type="Pfam" id="PF13698">
    <property type="entry name" value="DUF4156"/>
    <property type="match status" value="1"/>
</dbReference>
<keyword evidence="1" id="KW-0732">Signal</keyword>
<keyword evidence="3" id="KW-1185">Reference proteome</keyword>
<sequence length="132" mass="13316">MRIGVVTKAIAWLGAGCVLAACAPTQLASPAATAVRITHNEPGAGCTYLGDVTGSQGDLVRGAVTSNADLETGARNDLKNKAAAMGGNVVYLLTQRAGQTGGKDRLEQTNVTLSGNVYRCAAVASPGSRMPG</sequence>
<evidence type="ECO:0000313" key="2">
    <source>
        <dbReference type="EMBL" id="MDF3837428.1"/>
    </source>
</evidence>
<feature type="chain" id="PRO_5046822759" evidence="1">
    <location>
        <begin position="21"/>
        <end position="132"/>
    </location>
</feature>
<dbReference type="RefSeq" id="WP_276267630.1">
    <property type="nucleotide sequence ID" value="NZ_JARJLM010000509.1"/>
</dbReference>
<name>A0ABT6AXS0_9BURK</name>
<comment type="caution">
    <text evidence="2">The sequence shown here is derived from an EMBL/GenBank/DDBJ whole genome shotgun (WGS) entry which is preliminary data.</text>
</comment>
<gene>
    <name evidence="2" type="ORF">P3W85_31430</name>
</gene>
<dbReference type="Proteomes" id="UP001216674">
    <property type="component" value="Unassembled WGS sequence"/>
</dbReference>
<dbReference type="InterPro" id="IPR025294">
    <property type="entry name" value="DUF4156"/>
</dbReference>
<accession>A0ABT6AXS0</accession>
<dbReference type="EMBL" id="JARJLM010000509">
    <property type="protein sequence ID" value="MDF3837428.1"/>
    <property type="molecule type" value="Genomic_DNA"/>
</dbReference>
<reference evidence="2 3" key="1">
    <citation type="submission" date="2023-03" db="EMBL/GenBank/DDBJ databases">
        <title>Draft assemblies of triclosan tolerant bacteria isolated from returned activated sludge.</title>
        <authorList>
            <person name="Van Hamelsveld S."/>
        </authorList>
    </citation>
    <scope>NUCLEOTIDE SEQUENCE [LARGE SCALE GENOMIC DNA]</scope>
    <source>
        <strain evidence="2 3">GW210010_S58</strain>
    </source>
</reference>